<dbReference type="Proteomes" id="UP000094068">
    <property type="component" value="Unassembled WGS sequence"/>
</dbReference>
<comment type="caution">
    <text evidence="2">The sequence shown here is derived from an EMBL/GenBank/DDBJ whole genome shotgun (WGS) entry which is preliminary data.</text>
</comment>
<gene>
    <name evidence="2" type="ORF">BCR21_13015</name>
</gene>
<sequence length="186" mass="20873">MNSATSFIKSYRFLQIVTGTMYIFMAVLALRYTPNSLIESIRIFGVFSLIKGVFEILNRANIKKRTHHNQYSSLLLGVVDILVGIIMIVNTSLNLVELSMLFGIWFIGDAVISFFLLDLAKKISESYYYISLVIYLIGSVIGLMLLVAGDTTIVTAPVLISIYFLLFGFVKLIGGMLNRRDIHVTN</sequence>
<dbReference type="OrthoDB" id="2185630at2"/>
<dbReference type="EMBL" id="MIJZ01000015">
    <property type="protein sequence ID" value="OEG10266.1"/>
    <property type="molecule type" value="Genomic_DNA"/>
</dbReference>
<evidence type="ECO:0008006" key="4">
    <source>
        <dbReference type="Google" id="ProtNLM"/>
    </source>
</evidence>
<name>A0A1E5GC04_9ENTE</name>
<protein>
    <recommendedName>
        <fullName evidence="4">DUF308 domain-containing protein</fullName>
    </recommendedName>
</protein>
<accession>A0A1E5GC04</accession>
<feature type="transmembrane region" description="Helical" evidence="1">
    <location>
        <begin position="127"/>
        <end position="147"/>
    </location>
</feature>
<keyword evidence="1" id="KW-0812">Transmembrane</keyword>
<feature type="transmembrane region" description="Helical" evidence="1">
    <location>
        <begin position="74"/>
        <end position="93"/>
    </location>
</feature>
<evidence type="ECO:0000313" key="2">
    <source>
        <dbReference type="EMBL" id="OEG10266.1"/>
    </source>
</evidence>
<dbReference type="InterPro" id="IPR005325">
    <property type="entry name" value="DUF308_memb"/>
</dbReference>
<proteinExistence type="predicted"/>
<feature type="transmembrane region" description="Helical" evidence="1">
    <location>
        <begin position="99"/>
        <end position="120"/>
    </location>
</feature>
<feature type="transmembrane region" description="Helical" evidence="1">
    <location>
        <begin position="36"/>
        <end position="54"/>
    </location>
</feature>
<evidence type="ECO:0000256" key="1">
    <source>
        <dbReference type="SAM" id="Phobius"/>
    </source>
</evidence>
<reference evidence="3" key="1">
    <citation type="submission" date="2016-09" db="EMBL/GenBank/DDBJ databases">
        <authorList>
            <person name="Gulvik C.A."/>
        </authorList>
    </citation>
    <scope>NUCLEOTIDE SEQUENCE [LARGE SCALE GENOMIC DNA]</scope>
    <source>
        <strain evidence="3">DSM 23328</strain>
    </source>
</reference>
<dbReference type="RefSeq" id="WP_069646958.1">
    <property type="nucleotide sequence ID" value="NZ_MIJZ01000015.1"/>
</dbReference>
<organism evidence="2 3">
    <name type="scientific">Enterococcus ureasiticus</name>
    <dbReference type="NCBI Taxonomy" id="903984"/>
    <lineage>
        <taxon>Bacteria</taxon>
        <taxon>Bacillati</taxon>
        <taxon>Bacillota</taxon>
        <taxon>Bacilli</taxon>
        <taxon>Lactobacillales</taxon>
        <taxon>Enterococcaceae</taxon>
        <taxon>Enterococcus</taxon>
    </lineage>
</organism>
<dbReference type="AlphaFoldDB" id="A0A1E5GC04"/>
<dbReference type="STRING" id="903984.BCR21_13015"/>
<keyword evidence="1" id="KW-1133">Transmembrane helix</keyword>
<dbReference type="Pfam" id="PF03729">
    <property type="entry name" value="DUF308"/>
    <property type="match status" value="1"/>
</dbReference>
<keyword evidence="3" id="KW-1185">Reference proteome</keyword>
<evidence type="ECO:0000313" key="3">
    <source>
        <dbReference type="Proteomes" id="UP000094068"/>
    </source>
</evidence>
<feature type="transmembrane region" description="Helical" evidence="1">
    <location>
        <begin position="153"/>
        <end position="173"/>
    </location>
</feature>
<keyword evidence="1" id="KW-0472">Membrane</keyword>
<feature type="transmembrane region" description="Helical" evidence="1">
    <location>
        <begin position="12"/>
        <end position="30"/>
    </location>
</feature>